<dbReference type="SUPFAM" id="SSF49493">
    <property type="entry name" value="HSP40/DnaJ peptide-binding domain"/>
    <property type="match status" value="1"/>
</dbReference>
<dbReference type="GO" id="GO:0006457">
    <property type="term" value="P:protein folding"/>
    <property type="evidence" value="ECO:0007669"/>
    <property type="project" value="InterPro"/>
</dbReference>
<dbReference type="Proteomes" id="UP001159042">
    <property type="component" value="Unassembled WGS sequence"/>
</dbReference>
<proteinExistence type="predicted"/>
<keyword evidence="2" id="KW-1185">Reference proteome</keyword>
<evidence type="ECO:0000313" key="1">
    <source>
        <dbReference type="EMBL" id="KAJ8920780.1"/>
    </source>
</evidence>
<evidence type="ECO:0000313" key="2">
    <source>
        <dbReference type="Proteomes" id="UP001159042"/>
    </source>
</evidence>
<sequence length="96" mass="10851">MVSLANNCDDIFPDMKKIVEDEGMPILEKYPERGKLIIKFNISFPSYLPKNSKNLLKKGFQMAKVGGGANQHEIINKLVLADKILRVDPDERLPPI</sequence>
<evidence type="ECO:0008006" key="3">
    <source>
        <dbReference type="Google" id="ProtNLM"/>
    </source>
</evidence>
<protein>
    <recommendedName>
        <fullName evidence="3">DUF362 domain-containing protein</fullName>
    </recommendedName>
</protein>
<name>A0AAV8W412_9CUCU</name>
<organism evidence="1 2">
    <name type="scientific">Exocentrus adspersus</name>
    <dbReference type="NCBI Taxonomy" id="1586481"/>
    <lineage>
        <taxon>Eukaryota</taxon>
        <taxon>Metazoa</taxon>
        <taxon>Ecdysozoa</taxon>
        <taxon>Arthropoda</taxon>
        <taxon>Hexapoda</taxon>
        <taxon>Insecta</taxon>
        <taxon>Pterygota</taxon>
        <taxon>Neoptera</taxon>
        <taxon>Endopterygota</taxon>
        <taxon>Coleoptera</taxon>
        <taxon>Polyphaga</taxon>
        <taxon>Cucujiformia</taxon>
        <taxon>Chrysomeloidea</taxon>
        <taxon>Cerambycidae</taxon>
        <taxon>Lamiinae</taxon>
        <taxon>Acanthocinini</taxon>
        <taxon>Exocentrus</taxon>
    </lineage>
</organism>
<gene>
    <name evidence="1" type="ORF">NQ315_004921</name>
</gene>
<dbReference type="GO" id="GO:0051082">
    <property type="term" value="F:unfolded protein binding"/>
    <property type="evidence" value="ECO:0007669"/>
    <property type="project" value="InterPro"/>
</dbReference>
<dbReference type="Gene3D" id="2.60.260.20">
    <property type="entry name" value="Urease metallochaperone UreE, N-terminal domain"/>
    <property type="match status" value="1"/>
</dbReference>
<dbReference type="InterPro" id="IPR008971">
    <property type="entry name" value="HSP40/DnaJ_pept-bd"/>
</dbReference>
<dbReference type="AlphaFoldDB" id="A0AAV8W412"/>
<accession>A0AAV8W412</accession>
<comment type="caution">
    <text evidence="1">The sequence shown here is derived from an EMBL/GenBank/DDBJ whole genome shotgun (WGS) entry which is preliminary data.</text>
</comment>
<dbReference type="EMBL" id="JANEYG010000013">
    <property type="protein sequence ID" value="KAJ8920780.1"/>
    <property type="molecule type" value="Genomic_DNA"/>
</dbReference>
<reference evidence="1 2" key="1">
    <citation type="journal article" date="2023" name="Insect Mol. Biol.">
        <title>Genome sequencing provides insights into the evolution of gene families encoding plant cell wall-degrading enzymes in longhorned beetles.</title>
        <authorList>
            <person name="Shin N.R."/>
            <person name="Okamura Y."/>
            <person name="Kirsch R."/>
            <person name="Pauchet Y."/>
        </authorList>
    </citation>
    <scope>NUCLEOTIDE SEQUENCE [LARGE SCALE GENOMIC DNA]</scope>
    <source>
        <strain evidence="1">EAD_L_NR</strain>
    </source>
</reference>